<dbReference type="InterPro" id="IPR027417">
    <property type="entry name" value="P-loop_NTPase"/>
</dbReference>
<keyword evidence="2 12" id="KW-0813">Transport</keyword>
<feature type="binding site" evidence="12">
    <location>
        <position position="494"/>
    </location>
    <ligand>
        <name>ATP</name>
        <dbReference type="ChEBI" id="CHEBI:30616"/>
    </ligand>
</feature>
<feature type="binding site" evidence="12">
    <location>
        <position position="86"/>
    </location>
    <ligand>
        <name>ATP</name>
        <dbReference type="ChEBI" id="CHEBI:30616"/>
    </ligand>
</feature>
<feature type="binding site" evidence="12">
    <location>
        <begin position="104"/>
        <end position="108"/>
    </location>
    <ligand>
        <name>ATP</name>
        <dbReference type="ChEBI" id="CHEBI:30616"/>
    </ligand>
</feature>
<feature type="region of interest" description="Disordered" evidence="14">
    <location>
        <begin position="849"/>
        <end position="937"/>
    </location>
</feature>
<dbReference type="NCBIfam" id="NF009538">
    <property type="entry name" value="PRK12904.1"/>
    <property type="match status" value="1"/>
</dbReference>
<dbReference type="PROSITE" id="PS51196">
    <property type="entry name" value="SECA_MOTOR_DEAD"/>
    <property type="match status" value="1"/>
</dbReference>
<feature type="domain" description="SecA family profile" evidence="16">
    <location>
        <begin position="2"/>
        <end position="616"/>
    </location>
</feature>
<comment type="subcellular location">
    <subcellularLocation>
        <location evidence="12">Cell membrane</location>
        <topology evidence="12">Peripheral membrane protein</topology>
        <orientation evidence="12">Cytoplasmic side</orientation>
    </subcellularLocation>
    <subcellularLocation>
        <location evidence="12">Cytoplasm</location>
    </subcellularLocation>
    <text evidence="12">Distribution is 50-50.</text>
</comment>
<dbReference type="Gene3D" id="1.10.3060.10">
    <property type="entry name" value="Helical scaffold and wing domains of SecA"/>
    <property type="match status" value="1"/>
</dbReference>
<protein>
    <recommendedName>
        <fullName evidence="12 13">Protein translocase subunit SecA</fullName>
        <ecNumber evidence="12">7.4.2.8</ecNumber>
    </recommendedName>
</protein>
<evidence type="ECO:0000256" key="6">
    <source>
        <dbReference type="ARBA" id="ARBA00022840"/>
    </source>
</evidence>
<dbReference type="PRINTS" id="PR00906">
    <property type="entry name" value="SECA"/>
</dbReference>
<dbReference type="GO" id="GO:0005524">
    <property type="term" value="F:ATP binding"/>
    <property type="evidence" value="ECO:0007669"/>
    <property type="project" value="UniProtKB-UniRule"/>
</dbReference>
<evidence type="ECO:0000256" key="2">
    <source>
        <dbReference type="ARBA" id="ARBA00022448"/>
    </source>
</evidence>
<dbReference type="SMART" id="SM00957">
    <property type="entry name" value="SecA_DEAD"/>
    <property type="match status" value="1"/>
</dbReference>
<dbReference type="FunFam" id="3.40.50.300:FF:000334">
    <property type="entry name" value="Protein translocase subunit SecA"/>
    <property type="match status" value="1"/>
</dbReference>
<dbReference type="Pfam" id="PF21090">
    <property type="entry name" value="P-loop_SecA"/>
    <property type="match status" value="1"/>
</dbReference>
<dbReference type="GO" id="GO:0017038">
    <property type="term" value="P:protein import"/>
    <property type="evidence" value="ECO:0007669"/>
    <property type="project" value="InterPro"/>
</dbReference>
<keyword evidence="7 12" id="KW-0653">Protein transport</keyword>
<dbReference type="SUPFAM" id="SSF52540">
    <property type="entry name" value="P-loop containing nucleoside triphosphate hydrolases"/>
    <property type="match status" value="2"/>
</dbReference>
<keyword evidence="8 12" id="KW-1278">Translocase</keyword>
<dbReference type="GO" id="GO:0043952">
    <property type="term" value="P:protein transport by the Sec complex"/>
    <property type="evidence" value="ECO:0007669"/>
    <property type="project" value="UniProtKB-ARBA"/>
</dbReference>
<dbReference type="GO" id="GO:0008564">
    <property type="term" value="F:protein-exporting ATPase activity"/>
    <property type="evidence" value="ECO:0007669"/>
    <property type="project" value="UniProtKB-EC"/>
</dbReference>
<comment type="subunit">
    <text evidence="12">Monomer and homodimer. Part of the essential Sec protein translocation apparatus which comprises SecA, SecYEG and auxiliary proteins SecDF. Other proteins may also be involved.</text>
</comment>
<dbReference type="RefSeq" id="WP_103460885.1">
    <property type="nucleotide sequence ID" value="NZ_PPXD01000018.1"/>
</dbReference>
<evidence type="ECO:0000256" key="1">
    <source>
        <dbReference type="ARBA" id="ARBA00007650"/>
    </source>
</evidence>
<dbReference type="Pfam" id="PF07516">
    <property type="entry name" value="SecA_SW"/>
    <property type="match status" value="1"/>
</dbReference>
<feature type="compositionally biased region" description="Basic and acidic residues" evidence="14">
    <location>
        <begin position="927"/>
        <end position="937"/>
    </location>
</feature>
<comment type="caution">
    <text evidence="17">The sequence shown here is derived from an EMBL/GenBank/DDBJ whole genome shotgun (WGS) entry which is preliminary data.</text>
</comment>
<dbReference type="InterPro" id="IPR036670">
    <property type="entry name" value="SecA_X-link_sf"/>
</dbReference>
<evidence type="ECO:0000259" key="15">
    <source>
        <dbReference type="PROSITE" id="PS51192"/>
    </source>
</evidence>
<dbReference type="InterPro" id="IPR036266">
    <property type="entry name" value="SecA_Wing/Scaffold_sf"/>
</dbReference>
<keyword evidence="9 12" id="KW-0811">Translocation</keyword>
<keyword evidence="6 12" id="KW-0067">ATP-binding</keyword>
<proteinExistence type="inferred from homology"/>
<dbReference type="InterPro" id="IPR014001">
    <property type="entry name" value="Helicase_ATP-bd"/>
</dbReference>
<dbReference type="SMART" id="SM00958">
    <property type="entry name" value="SecA_PP_bind"/>
    <property type="match status" value="1"/>
</dbReference>
<dbReference type="InterPro" id="IPR011116">
    <property type="entry name" value="SecA_Wing/Scaffold"/>
</dbReference>
<dbReference type="InterPro" id="IPR000185">
    <property type="entry name" value="SecA"/>
</dbReference>
<feature type="compositionally biased region" description="Low complexity" evidence="14">
    <location>
        <begin position="891"/>
        <end position="903"/>
    </location>
</feature>
<evidence type="ECO:0000256" key="10">
    <source>
        <dbReference type="ARBA" id="ARBA00023136"/>
    </source>
</evidence>
<dbReference type="FunFam" id="3.40.50.300:FF:000113">
    <property type="entry name" value="Preprotein translocase subunit SecA"/>
    <property type="match status" value="1"/>
</dbReference>
<dbReference type="EC" id="7.4.2.8" evidence="12"/>
<dbReference type="HAMAP" id="MF_01382">
    <property type="entry name" value="SecA"/>
    <property type="match status" value="1"/>
</dbReference>
<dbReference type="Gene3D" id="3.40.50.300">
    <property type="entry name" value="P-loop containing nucleotide triphosphate hydrolases"/>
    <property type="match status" value="2"/>
</dbReference>
<dbReference type="GO" id="GO:0005886">
    <property type="term" value="C:plasma membrane"/>
    <property type="evidence" value="ECO:0007669"/>
    <property type="project" value="UniProtKB-SubCell"/>
</dbReference>
<evidence type="ECO:0000256" key="13">
    <source>
        <dbReference type="RuleBase" id="RU003874"/>
    </source>
</evidence>
<dbReference type="Proteomes" id="UP000237340">
    <property type="component" value="Unassembled WGS sequence"/>
</dbReference>
<keyword evidence="10 12" id="KW-0472">Membrane</keyword>
<keyword evidence="3 12" id="KW-1003">Cell membrane</keyword>
<name>A0A2S3ZEV7_9MICO</name>
<dbReference type="CDD" id="cd18803">
    <property type="entry name" value="SF2_C_secA"/>
    <property type="match status" value="1"/>
</dbReference>
<evidence type="ECO:0000313" key="17">
    <source>
        <dbReference type="EMBL" id="POH64882.1"/>
    </source>
</evidence>
<evidence type="ECO:0000256" key="3">
    <source>
        <dbReference type="ARBA" id="ARBA00022475"/>
    </source>
</evidence>
<evidence type="ECO:0000313" key="18">
    <source>
        <dbReference type="Proteomes" id="UP000237340"/>
    </source>
</evidence>
<dbReference type="GO" id="GO:0006605">
    <property type="term" value="P:protein targeting"/>
    <property type="evidence" value="ECO:0007669"/>
    <property type="project" value="UniProtKB-UniRule"/>
</dbReference>
<evidence type="ECO:0000256" key="14">
    <source>
        <dbReference type="SAM" id="MobiDB-lite"/>
    </source>
</evidence>
<dbReference type="GO" id="GO:0005829">
    <property type="term" value="C:cytosol"/>
    <property type="evidence" value="ECO:0007669"/>
    <property type="project" value="TreeGrafter"/>
</dbReference>
<keyword evidence="18" id="KW-1185">Reference proteome</keyword>
<dbReference type="SUPFAM" id="SSF81767">
    <property type="entry name" value="Pre-protein crosslinking domain of SecA"/>
    <property type="match status" value="1"/>
</dbReference>
<dbReference type="GO" id="GO:0065002">
    <property type="term" value="P:intracellular protein transmembrane transport"/>
    <property type="evidence" value="ECO:0007669"/>
    <property type="project" value="UniProtKB-UniRule"/>
</dbReference>
<evidence type="ECO:0000256" key="12">
    <source>
        <dbReference type="HAMAP-Rule" id="MF_01382"/>
    </source>
</evidence>
<dbReference type="InterPro" id="IPR014018">
    <property type="entry name" value="SecA_motor_DEAD"/>
</dbReference>
<gene>
    <name evidence="12" type="primary">secA</name>
    <name evidence="17" type="ORF">C3B61_12070</name>
</gene>
<dbReference type="EMBL" id="PPXD01000018">
    <property type="protein sequence ID" value="POH64882.1"/>
    <property type="molecule type" value="Genomic_DNA"/>
</dbReference>
<dbReference type="CDD" id="cd17928">
    <property type="entry name" value="DEXDc_SecA"/>
    <property type="match status" value="1"/>
</dbReference>
<reference evidence="17 18" key="1">
    <citation type="submission" date="2018-01" db="EMBL/GenBank/DDBJ databases">
        <title>Cryobacterium sp. nov., from glaciers in China.</title>
        <authorList>
            <person name="Liu Q."/>
            <person name="Xin Y.-H."/>
        </authorList>
    </citation>
    <scope>NUCLEOTIDE SEQUENCE [LARGE SCALE GENOMIC DNA]</scope>
    <source>
        <strain evidence="17 18">TMN-42</strain>
    </source>
</reference>
<dbReference type="GO" id="GO:0031522">
    <property type="term" value="C:cell envelope Sec protein transport complex"/>
    <property type="evidence" value="ECO:0007669"/>
    <property type="project" value="TreeGrafter"/>
</dbReference>
<evidence type="ECO:0000256" key="9">
    <source>
        <dbReference type="ARBA" id="ARBA00023010"/>
    </source>
</evidence>
<evidence type="ECO:0000256" key="4">
    <source>
        <dbReference type="ARBA" id="ARBA00022490"/>
    </source>
</evidence>
<evidence type="ECO:0000256" key="8">
    <source>
        <dbReference type="ARBA" id="ARBA00022967"/>
    </source>
</evidence>
<accession>A0A2S3ZEV7</accession>
<comment type="function">
    <text evidence="12">Part of the Sec protein translocase complex. Interacts with the SecYEG preprotein conducting channel. Has a central role in coupling the hydrolysis of ATP to the transfer of proteins into and across the cell membrane, serving as an ATP-driven molecular motor driving the stepwise translocation of polypeptide chains across the membrane.</text>
</comment>
<dbReference type="AlphaFoldDB" id="A0A2S3ZEV7"/>
<dbReference type="Pfam" id="PF07517">
    <property type="entry name" value="SecA_DEAD"/>
    <property type="match status" value="1"/>
</dbReference>
<comment type="similarity">
    <text evidence="1 12 13">Belongs to the SecA family.</text>
</comment>
<comment type="catalytic activity">
    <reaction evidence="11 12">
        <text>ATP + H2O + cellular proteinSide 1 = ADP + phosphate + cellular proteinSide 2.</text>
        <dbReference type="EC" id="7.4.2.8"/>
    </reaction>
</comment>
<dbReference type="Gene3D" id="3.90.1440.10">
    <property type="entry name" value="SecA, preprotein cross-linking domain"/>
    <property type="match status" value="1"/>
</dbReference>
<dbReference type="FunFam" id="1.10.3060.10:FF:000002">
    <property type="entry name" value="Preprotein translocase subunit SecA"/>
    <property type="match status" value="1"/>
</dbReference>
<evidence type="ECO:0000256" key="7">
    <source>
        <dbReference type="ARBA" id="ARBA00022927"/>
    </source>
</evidence>
<evidence type="ECO:0000259" key="16">
    <source>
        <dbReference type="PROSITE" id="PS51196"/>
    </source>
</evidence>
<dbReference type="SUPFAM" id="SSF81886">
    <property type="entry name" value="Helical scaffold and wing domains of SecA"/>
    <property type="match status" value="1"/>
</dbReference>
<sequence>MAGILEKVLRVGEGRILRRLESYAKAINALEDDFSTLSDEELKNETVQLRERYSGGESLDDLLPEAFAAVREASTRTLGLRHFDVQLMGGAALHLGNIAEMKTGEGKTLVATTAAYLNAITSRGVHVITVNDYLASYQSELMGRVFRALGMTTGCIVSGQTPAQRREMYACDITYGTNNEFGFDYLRDNMAWQASDMVQRGHYFAIVDEVDSILIDEARTPLIISGPASGEANRWFTEFASLAKRLVVDEDFEVDEKKRTVGVLEPGIEKVEDYLGIDNLYESANTPLISFLNNAIKANALFKKDKDYVVMNGEVLIVDEHTGRILMGRRYNEGIHQAIEAKEGVAVKAENQTLATVTLQNYFRLYSKISGMTGTAETEAAEFMSTYKLGVVAIPTNKPMQRIDQSDLIYKNEEAKFGQVVEDIVERHANGQPVLVGTTSVEKSEYLSRLLAKKGVRHEVLNAKNHAREAAIVAQAGRLGSVTVATNMAGRGTDVMLGGNAEFLAVAAMNAKGLSPVETPDEYEKEWDDVFAAVKAEVSEEADKVIAAGGLYVLGTERHESRRIDNQLRGRSGRQGDPGESRFYLSLTDDLMRLFNAGAAESLMGRQGVPDDMAIESKVVSRAIRSAQSQVEGRNAEIRKNVLKYDDVLNRQREAIYSDRRHILEGDDLHERTQRFLEDVIDEVLEVHTGEGNGDDWDFDALWTELKTLYPVGLTIDEVISEAGNKGKINRDFMRREIISDAKVAYARREESLGSPAMRELERRVVLSVIDRRWREHLYEMDYLKDGIGLRAMAQRDPLVEYQREGFAMFQQMMGQIREETVGFLFNLEVEVSQPAGAVDAPIVAAKGLTPPAESGQEKLSYTAPSDSGGVEVRNQRGQIQQAATDRARRAAAPAVADAEPAVPAGPPQRGAFGQRPESDTPAANNRAERRTQGKKK</sequence>
<keyword evidence="5 12" id="KW-0547">Nucleotide-binding</keyword>
<dbReference type="Pfam" id="PF01043">
    <property type="entry name" value="SecA_PP_bind"/>
    <property type="match status" value="1"/>
</dbReference>
<evidence type="ECO:0000256" key="11">
    <source>
        <dbReference type="ARBA" id="ARBA00034006"/>
    </source>
</evidence>
<evidence type="ECO:0000256" key="5">
    <source>
        <dbReference type="ARBA" id="ARBA00022741"/>
    </source>
</evidence>
<organism evidence="17 18">
    <name type="scientific">Cryobacterium zongtaii</name>
    <dbReference type="NCBI Taxonomy" id="1259217"/>
    <lineage>
        <taxon>Bacteria</taxon>
        <taxon>Bacillati</taxon>
        <taxon>Actinomycetota</taxon>
        <taxon>Actinomycetes</taxon>
        <taxon>Micrococcales</taxon>
        <taxon>Microbacteriaceae</taxon>
        <taxon>Cryobacterium</taxon>
    </lineage>
</organism>
<dbReference type="PANTHER" id="PTHR30612:SF0">
    <property type="entry name" value="CHLOROPLAST PROTEIN-TRANSPORTING ATPASE"/>
    <property type="match status" value="1"/>
</dbReference>
<dbReference type="PANTHER" id="PTHR30612">
    <property type="entry name" value="SECA INNER MEMBRANE COMPONENT OF SEC PROTEIN SECRETION SYSTEM"/>
    <property type="match status" value="1"/>
</dbReference>
<dbReference type="FunFam" id="3.90.1440.10:FF:000002">
    <property type="entry name" value="Protein translocase subunit SecA"/>
    <property type="match status" value="1"/>
</dbReference>
<dbReference type="InterPro" id="IPR044722">
    <property type="entry name" value="SecA_SF2_C"/>
</dbReference>
<dbReference type="NCBIfam" id="TIGR00963">
    <property type="entry name" value="secA"/>
    <property type="match status" value="1"/>
</dbReference>
<keyword evidence="4 12" id="KW-0963">Cytoplasm</keyword>
<feature type="domain" description="Helicase ATP-binding" evidence="15">
    <location>
        <begin position="88"/>
        <end position="246"/>
    </location>
</feature>
<dbReference type="InterPro" id="IPR011115">
    <property type="entry name" value="SecA_DEAD"/>
</dbReference>
<dbReference type="InterPro" id="IPR011130">
    <property type="entry name" value="SecA_preprotein_X-link_dom"/>
</dbReference>
<dbReference type="PROSITE" id="PS51192">
    <property type="entry name" value="HELICASE_ATP_BIND_1"/>
    <property type="match status" value="1"/>
</dbReference>